<gene>
    <name evidence="1" type="ORF">BIV18_01075</name>
</gene>
<proteinExistence type="predicted"/>
<keyword evidence="2" id="KW-1185">Reference proteome</keyword>
<dbReference type="STRING" id="1465756.BIV18_01075"/>
<organism evidence="1 2">
    <name type="scientific">Peptoniphilus porci</name>
    <dbReference type="NCBI Taxonomy" id="2652280"/>
    <lineage>
        <taxon>Bacteria</taxon>
        <taxon>Bacillati</taxon>
        <taxon>Bacillota</taxon>
        <taxon>Tissierellia</taxon>
        <taxon>Tissierellales</taxon>
        <taxon>Peptoniphilaceae</taxon>
        <taxon>Peptoniphilus</taxon>
    </lineage>
</organism>
<name>A0A1U7LY65_9FIRM</name>
<accession>A0A1U7LY65</accession>
<dbReference type="Proteomes" id="UP000187166">
    <property type="component" value="Unassembled WGS sequence"/>
</dbReference>
<protein>
    <submittedName>
        <fullName evidence="1">Uncharacterized protein</fullName>
    </submittedName>
</protein>
<reference evidence="1 2" key="1">
    <citation type="journal article" date="2016" name="Appl. Environ. Microbiol.">
        <title>Function and Phylogeny of Bacterial Butyryl Coenzyme A:Acetate Transferases and Their Diversity in the Proximal Colon of Swine.</title>
        <authorList>
            <person name="Trachsel J."/>
            <person name="Bayles D.O."/>
            <person name="Looft T."/>
            <person name="Levine U.Y."/>
            <person name="Allen H.K."/>
        </authorList>
    </citation>
    <scope>NUCLEOTIDE SEQUENCE [LARGE SCALE GENOMIC DNA]</scope>
    <source>
        <strain evidence="1 2">35-6-1</strain>
    </source>
</reference>
<sequence>MMKVKNYVELQRALNSKEDLIEIYNSFTIPNSITLKKGKKLVGKNKDVLISFMNGEGIGLEGDNEIKNLAIQTSHKERAIFINSELEDLKDISLKDLTVTGVVQILTRGNNKFLNLNVENLDIVAADARGFVERPMKYGVIVYQGAFTIYNFNPSKDSEITANIKGLKIGRELSPVFGSGVFISGFNDEGGKVTVKELETKEIYSNGMIPTGQPNLITGAIFIVYGAHANKIVSNGVVKTYGNNDMVLDVWGVVDDWTTNEKVISYGSSGIGFVNFGTVKKFLANKAIETYGKGARGFNQYDGTINNATFYSIKTVGDGSIGMQFSKPVGEITITKSVETFGGEGETLVKGVIKTLKADGISVLEGAIIEKLFVGENIETRGDGVISFNIDGGEVKEFEIKGEIIAKGKGSKERNI</sequence>
<dbReference type="EMBL" id="MJIH01000001">
    <property type="protein sequence ID" value="OLR64236.1"/>
    <property type="molecule type" value="Genomic_DNA"/>
</dbReference>
<evidence type="ECO:0000313" key="2">
    <source>
        <dbReference type="Proteomes" id="UP000187166"/>
    </source>
</evidence>
<evidence type="ECO:0000313" key="1">
    <source>
        <dbReference type="EMBL" id="OLR64236.1"/>
    </source>
</evidence>
<dbReference type="AlphaFoldDB" id="A0A1U7LY65"/>
<comment type="caution">
    <text evidence="1">The sequence shown here is derived from an EMBL/GenBank/DDBJ whole genome shotgun (WGS) entry which is preliminary data.</text>
</comment>